<evidence type="ECO:0000256" key="6">
    <source>
        <dbReference type="ARBA" id="ARBA00023069"/>
    </source>
</evidence>
<comment type="similarity">
    <text evidence="2">Belongs to the flagellar radial spoke RSP3 family.</text>
</comment>
<evidence type="ECO:0000256" key="2">
    <source>
        <dbReference type="ARBA" id="ARBA00006737"/>
    </source>
</evidence>
<evidence type="ECO:0000256" key="9">
    <source>
        <dbReference type="SAM" id="Coils"/>
    </source>
</evidence>
<sequence>MNTQLEQPGNYEFAAAPQPLGAKGKYRDQNDQGGAYLLMDKGNRSKGFQQQAQKTGNMSKSEGQFMESDEAFQTNNPNTNYLEPLQDEIEDENEIEPDFYVDRPPTPEFKPKERGIDVSTQIIDGELFDFQLEVEPILQVLVGKTVDQARMELIEEYEQAELKKHKAQFEIKRNAELMVTQRMEAAYIRRQEEKERRNWQHKLNRDQQKFAHKKLISRLLVKRALSDLKQNSLNDLENQGFLRDQMILKLKANFLPWVLNTTIDFVQNTDSIEHQLEEFADELQNELANQHKANLEKEKNRRDQILHEREVLRQKKEEYKRKKEEWKRKTQINQERQLILDFIYENIINKAEKIENVKDCEFADITGDNRRVPVTSIFGGLLSQIWIAVESANLILQENPLTQNQIRDIVDLVLREFKHGLTIKFSESQKEFYDELVKQLSEATENIPEAREQFINNILENEEIYINDLDTISYLRNAIEKRNGSTQTFKEILKILLEYHAKNIKPDPIDEQKSKEEHNSSISHQRGSMNDLDDKLYRQKIRILFENTNEYIRNHANVIIRLRVPFLTQQEMEKIRQEAEKQSQEEQKSQNNSQLQQEQEEGSNQVQENQKEQEAQGVQEQLEQGQEQEQEQQPEEEKCKYDVFVETFDGEGYKRNLIENLNNSQRRPLNEDHPSQINIWVNEERRFLYFDERTLFYLEAVLHKVIRDVLGNKVEPINASQFSQYFDEIQDLVFENFLGDVYEEEKIEKIPIFDIDFGFNLPSE</sequence>
<dbReference type="InParanoid" id="Q22CF9"/>
<dbReference type="OMA" id="CRFQIYT"/>
<dbReference type="HOGENOM" id="CLU_365436_0_0_1"/>
<feature type="region of interest" description="Disordered" evidence="10">
    <location>
        <begin position="506"/>
        <end position="531"/>
    </location>
</feature>
<dbReference type="Pfam" id="PF06098">
    <property type="entry name" value="Radial_spoke_3"/>
    <property type="match status" value="1"/>
</dbReference>
<keyword evidence="8" id="KW-0966">Cell projection</keyword>
<feature type="region of interest" description="Disordered" evidence="10">
    <location>
        <begin position="575"/>
        <end position="640"/>
    </location>
</feature>
<dbReference type="PANTHER" id="PTHR21648">
    <property type="entry name" value="FLAGELLAR RADIAL SPOKE PROTEIN 3"/>
    <property type="match status" value="1"/>
</dbReference>
<dbReference type="OrthoDB" id="313308at2759"/>
<feature type="compositionally biased region" description="Basic and acidic residues" evidence="10">
    <location>
        <begin position="506"/>
        <end position="519"/>
    </location>
</feature>
<evidence type="ECO:0000256" key="4">
    <source>
        <dbReference type="ARBA" id="ARBA00022553"/>
    </source>
</evidence>
<comment type="subcellular location">
    <subcellularLocation>
        <location evidence="1">Cytoplasm</location>
        <location evidence="1">Cytoskeleton</location>
        <location evidence="1">Flagellum axoneme</location>
    </subcellularLocation>
</comment>
<evidence type="ECO:0000256" key="8">
    <source>
        <dbReference type="ARBA" id="ARBA00023273"/>
    </source>
</evidence>
<evidence type="ECO:0000313" key="11">
    <source>
        <dbReference type="EMBL" id="EAR82970.2"/>
    </source>
</evidence>
<keyword evidence="7" id="KW-0206">Cytoskeleton</keyword>
<dbReference type="EMBL" id="GG662530">
    <property type="protein sequence ID" value="EAR82970.2"/>
    <property type="molecule type" value="Genomic_DNA"/>
</dbReference>
<feature type="compositionally biased region" description="Low complexity" evidence="10">
    <location>
        <begin position="615"/>
        <end position="625"/>
    </location>
</feature>
<feature type="coiled-coil region" evidence="9">
    <location>
        <begin position="280"/>
        <end position="336"/>
    </location>
</feature>
<feature type="coiled-coil region" evidence="9">
    <location>
        <begin position="150"/>
        <end position="209"/>
    </location>
</feature>
<dbReference type="RefSeq" id="XP_001030633.2">
    <property type="nucleotide sequence ID" value="XM_001030633.3"/>
</dbReference>
<keyword evidence="5" id="KW-0282">Flagellum</keyword>
<keyword evidence="12" id="KW-1185">Reference proteome</keyword>
<dbReference type="KEGG" id="tet:TTHERM_01044600"/>
<dbReference type="AlphaFoldDB" id="Q22CF9"/>
<evidence type="ECO:0000256" key="7">
    <source>
        <dbReference type="ARBA" id="ARBA00023212"/>
    </source>
</evidence>
<feature type="compositionally biased region" description="Basic and acidic residues" evidence="10">
    <location>
        <begin position="575"/>
        <end position="588"/>
    </location>
</feature>
<organism evidence="11 12">
    <name type="scientific">Tetrahymena thermophila (strain SB210)</name>
    <dbReference type="NCBI Taxonomy" id="312017"/>
    <lineage>
        <taxon>Eukaryota</taxon>
        <taxon>Sar</taxon>
        <taxon>Alveolata</taxon>
        <taxon>Ciliophora</taxon>
        <taxon>Intramacronucleata</taxon>
        <taxon>Oligohymenophorea</taxon>
        <taxon>Hymenostomatida</taxon>
        <taxon>Tetrahymenina</taxon>
        <taxon>Tetrahymenidae</taxon>
        <taxon>Tetrahymena</taxon>
    </lineage>
</organism>
<gene>
    <name evidence="11" type="ORF">TTHERM_01044600</name>
</gene>
<protein>
    <submittedName>
        <fullName evidence="11">Radial spoke head-like protein</fullName>
    </submittedName>
</protein>
<dbReference type="Proteomes" id="UP000009168">
    <property type="component" value="Unassembled WGS sequence"/>
</dbReference>
<dbReference type="InterPro" id="IPR009290">
    <property type="entry name" value="Radial_spoke_3"/>
</dbReference>
<evidence type="ECO:0000256" key="3">
    <source>
        <dbReference type="ARBA" id="ARBA00022490"/>
    </source>
</evidence>
<evidence type="ECO:0000313" key="12">
    <source>
        <dbReference type="Proteomes" id="UP000009168"/>
    </source>
</evidence>
<keyword evidence="6" id="KW-0969">Cilium</keyword>
<reference evidence="12" key="1">
    <citation type="journal article" date="2006" name="PLoS Biol.">
        <title>Macronuclear genome sequence of the ciliate Tetrahymena thermophila, a model eukaryote.</title>
        <authorList>
            <person name="Eisen J.A."/>
            <person name="Coyne R.S."/>
            <person name="Wu M."/>
            <person name="Wu D."/>
            <person name="Thiagarajan M."/>
            <person name="Wortman J.R."/>
            <person name="Badger J.H."/>
            <person name="Ren Q."/>
            <person name="Amedeo P."/>
            <person name="Jones K.M."/>
            <person name="Tallon L.J."/>
            <person name="Delcher A.L."/>
            <person name="Salzberg S.L."/>
            <person name="Silva J.C."/>
            <person name="Haas B.J."/>
            <person name="Majoros W.H."/>
            <person name="Farzad M."/>
            <person name="Carlton J.M."/>
            <person name="Smith R.K. Jr."/>
            <person name="Garg J."/>
            <person name="Pearlman R.E."/>
            <person name="Karrer K.M."/>
            <person name="Sun L."/>
            <person name="Manning G."/>
            <person name="Elde N.C."/>
            <person name="Turkewitz A.P."/>
            <person name="Asai D.J."/>
            <person name="Wilkes D.E."/>
            <person name="Wang Y."/>
            <person name="Cai H."/>
            <person name="Collins K."/>
            <person name="Stewart B.A."/>
            <person name="Lee S.R."/>
            <person name="Wilamowska K."/>
            <person name="Weinberg Z."/>
            <person name="Ruzzo W.L."/>
            <person name="Wloga D."/>
            <person name="Gaertig J."/>
            <person name="Frankel J."/>
            <person name="Tsao C.-C."/>
            <person name="Gorovsky M.A."/>
            <person name="Keeling P.J."/>
            <person name="Waller R.F."/>
            <person name="Patron N.J."/>
            <person name="Cherry J.M."/>
            <person name="Stover N.A."/>
            <person name="Krieger C.J."/>
            <person name="del Toro C."/>
            <person name="Ryder H.F."/>
            <person name="Williamson S.C."/>
            <person name="Barbeau R.A."/>
            <person name="Hamilton E.P."/>
            <person name="Orias E."/>
        </authorList>
    </citation>
    <scope>NUCLEOTIDE SEQUENCE [LARGE SCALE GENOMIC DNA]</scope>
    <source>
        <strain evidence="12">SB210</strain>
    </source>
</reference>
<keyword evidence="3" id="KW-0963">Cytoplasm</keyword>
<keyword evidence="9" id="KW-0175">Coiled coil</keyword>
<proteinExistence type="inferred from homology"/>
<evidence type="ECO:0000256" key="10">
    <source>
        <dbReference type="SAM" id="MobiDB-lite"/>
    </source>
</evidence>
<keyword evidence="4" id="KW-0597">Phosphoprotein</keyword>
<dbReference type="SMR" id="Q22CF9"/>
<dbReference type="GeneID" id="7842169"/>
<accession>Q22CF9</accession>
<feature type="compositionally biased region" description="Low complexity" evidence="10">
    <location>
        <begin position="589"/>
        <end position="605"/>
    </location>
</feature>
<evidence type="ECO:0000256" key="5">
    <source>
        <dbReference type="ARBA" id="ARBA00022846"/>
    </source>
</evidence>
<dbReference type="PANTHER" id="PTHR21648:SF0">
    <property type="entry name" value="RADIAL SPOKE HEAD PROTEIN 3 HOMOLOG"/>
    <property type="match status" value="1"/>
</dbReference>
<evidence type="ECO:0000256" key="1">
    <source>
        <dbReference type="ARBA" id="ARBA00004611"/>
    </source>
</evidence>
<dbReference type="eggNOG" id="ENOG502SNU2">
    <property type="taxonomic scope" value="Eukaryota"/>
</dbReference>
<dbReference type="GO" id="GO:0005929">
    <property type="term" value="C:cilium"/>
    <property type="evidence" value="ECO:0007669"/>
    <property type="project" value="TreeGrafter"/>
</dbReference>
<name>Q22CF9_TETTS</name>
<feature type="region of interest" description="Disordered" evidence="10">
    <location>
        <begin position="1"/>
        <end position="33"/>
    </location>
</feature>